<reference evidence="2 4" key="1">
    <citation type="journal article" date="2013" name="J. Virol.">
        <title>Comparative genomics of carp herpesviruses.</title>
        <authorList>
            <person name="Davison A.J."/>
            <person name="Kurobe T."/>
            <person name="Gatherer D."/>
            <person name="Cunningham C."/>
            <person name="Korf I."/>
            <person name="Fukuda H."/>
            <person name="Hedrick R.P."/>
            <person name="Waltzek T.B."/>
        </authorList>
    </citation>
    <scope>NUCLEOTIDE SEQUENCE [LARGE SCALE GENOMIC DNA]</scope>
    <source>
        <strain evidence="2">NG-J1</strain>
    </source>
</reference>
<dbReference type="RefSeq" id="YP_007003816.1">
    <property type="nucleotide sequence ID" value="NC_019491.1"/>
</dbReference>
<dbReference type="Proteomes" id="UP000118426">
    <property type="component" value="Segment"/>
</dbReference>
<organism evidence="2 4">
    <name type="scientific">Cyprinid herpesvirus 1</name>
    <dbReference type="NCBI Taxonomy" id="317858"/>
    <lineage>
        <taxon>Viruses</taxon>
        <taxon>Duplodnaviria</taxon>
        <taxon>Heunggongvirae</taxon>
        <taxon>Peploviricota</taxon>
        <taxon>Herviviricetes</taxon>
        <taxon>Herpesvirales</taxon>
        <taxon>Alloherpesviridae</taxon>
        <taxon>Cyvirus</taxon>
        <taxon>Cyvirus cyprinidallo1</taxon>
    </lineage>
</organism>
<proteinExistence type="predicted"/>
<evidence type="ECO:0000313" key="4">
    <source>
        <dbReference type="Proteomes" id="UP000118426"/>
    </source>
</evidence>
<dbReference type="RefSeq" id="YP_007003679.1">
    <property type="nucleotide sequence ID" value="NC_019491.1"/>
</dbReference>
<dbReference type="KEGG" id="vg:14011301"/>
<protein>
    <submittedName>
        <fullName evidence="2">Protein ORF1A</fullName>
    </submittedName>
</protein>
<evidence type="ECO:0000313" key="3">
    <source>
        <dbReference type="EMBL" id="AFJ20449.1"/>
    </source>
</evidence>
<sequence length="245" mass="26970">MRAMHTTTAPPRSSKRRKHRNVVKQLDTSVKGNPEDRTFCPVFSITNQSYTSQHPSVTLADQWRLGQDLVELATLTTLHSGRTLPEQVTRANHEHGAHPSPRVPKVRSGDIQEALGAMRALPAPNQSDRAAFLDTSPTVNPYKRSQVSADIRQLGHILKLAAHMNLSVELDPRVCLEHTRLEGAILSHCWEMGAATRGTGVCVNLDAIPTWPEAQIVCTVSVPIVPGYVTVDTIIHHNVNKCLVL</sequence>
<name>K7PBC0_9VIRU</name>
<accession>K7PBC0</accession>
<feature type="region of interest" description="Disordered" evidence="1">
    <location>
        <begin position="1"/>
        <end position="20"/>
    </location>
</feature>
<dbReference type="GeneID" id="14011311"/>
<gene>
    <name evidence="2" type="ORF">CyHV1_ORF1A_1</name>
    <name evidence="3" type="ORF">CyHV1_ORF1A_2</name>
</gene>
<dbReference type="EMBL" id="JQ815363">
    <property type="protein sequence ID" value="AFJ20314.1"/>
    <property type="molecule type" value="Genomic_DNA"/>
</dbReference>
<evidence type="ECO:0000256" key="1">
    <source>
        <dbReference type="SAM" id="MobiDB-lite"/>
    </source>
</evidence>
<keyword evidence="4" id="KW-1185">Reference proteome</keyword>
<feature type="compositionally biased region" description="Polar residues" evidence="1">
    <location>
        <begin position="1"/>
        <end position="11"/>
    </location>
</feature>
<dbReference type="KEGG" id="vg:14011311"/>
<dbReference type="GeneID" id="14011301"/>
<dbReference type="EMBL" id="JQ815363">
    <property type="protein sequence ID" value="AFJ20449.1"/>
    <property type="molecule type" value="Genomic_DNA"/>
</dbReference>
<evidence type="ECO:0000313" key="2">
    <source>
        <dbReference type="EMBL" id="AFJ20314.1"/>
    </source>
</evidence>